<dbReference type="Pfam" id="PF00534">
    <property type="entry name" value="Glycos_transf_1"/>
    <property type="match status" value="1"/>
</dbReference>
<keyword evidence="1 4" id="KW-0808">Transferase</keyword>
<evidence type="ECO:0000256" key="1">
    <source>
        <dbReference type="ARBA" id="ARBA00022679"/>
    </source>
</evidence>
<evidence type="ECO:0000259" key="3">
    <source>
        <dbReference type="Pfam" id="PF13439"/>
    </source>
</evidence>
<gene>
    <name evidence="4" type="ORF">FC794_07770</name>
</gene>
<name>A0A6B3Z772_CLOBO</name>
<reference evidence="4 5" key="1">
    <citation type="submission" date="2019-04" db="EMBL/GenBank/DDBJ databases">
        <title>Genome sequencing of Clostridium botulinum Groups I-IV and Clostridium butyricum.</title>
        <authorList>
            <person name="Brunt J."/>
            <person name="Van Vliet A.H.M."/>
            <person name="Stringer S.C."/>
            <person name="Carter A.T."/>
            <person name="Peck M.W."/>
        </authorList>
    </citation>
    <scope>NUCLEOTIDE SEQUENCE [LARGE SCALE GENOMIC DNA]</scope>
    <source>
        <strain evidence="4 5">IFR 18/037</strain>
    </source>
</reference>
<dbReference type="PANTHER" id="PTHR46401:SF2">
    <property type="entry name" value="GLYCOSYLTRANSFERASE WBBK-RELATED"/>
    <property type="match status" value="1"/>
</dbReference>
<evidence type="ECO:0000313" key="4">
    <source>
        <dbReference type="EMBL" id="NFG16687.1"/>
    </source>
</evidence>
<protein>
    <submittedName>
        <fullName evidence="4">Glycosyltransferase family 4 protein</fullName>
    </submittedName>
</protein>
<dbReference type="GO" id="GO:0009103">
    <property type="term" value="P:lipopolysaccharide biosynthetic process"/>
    <property type="evidence" value="ECO:0007669"/>
    <property type="project" value="TreeGrafter"/>
</dbReference>
<feature type="domain" description="Glycosyltransferase subfamily 4-like N-terminal" evidence="3">
    <location>
        <begin position="24"/>
        <end position="191"/>
    </location>
</feature>
<sequence length="394" mass="46679">MKICILSINHDLFDDRIYWKEALSLKKHGYDVFCIAISDKDENGVTAEGIKYYKIKPKGKKYQNVFRRSIFYNETFSFETYEEIFNIAKKLECNAYHFHDLYLNLIGKRLKNLSFKPKVIYDVHECYPEQIREYRKYSGLKKIINNIYSYFIRFWEVYCCKNYDYIITTESSVNKKFRSYIGKNKVDIIYNYANFDVKEFLDFNEKEFDAIYCGGINRIRSAMELLEVANIAKNHMPDFKLLLLGPITGQDLKRDMKNFIEKNNLENNVILKDRVPFPEVEKYYAKSKIGLAIFKPSLTFKKTVQIKTFEYMAFGLPMVGSNFGNIAKYIKEANTGITVNPLSPQEIWKAIHKILQDKNSYDVYSKNGINAVNEKYNWNIMKRELLRIYNKILK</sequence>
<dbReference type="InterPro" id="IPR001296">
    <property type="entry name" value="Glyco_trans_1"/>
</dbReference>
<accession>A0A6B3Z772</accession>
<dbReference type="CDD" id="cd03794">
    <property type="entry name" value="GT4_WbuB-like"/>
    <property type="match status" value="1"/>
</dbReference>
<dbReference type="GO" id="GO:0016757">
    <property type="term" value="F:glycosyltransferase activity"/>
    <property type="evidence" value="ECO:0007669"/>
    <property type="project" value="InterPro"/>
</dbReference>
<organism evidence="4 5">
    <name type="scientific">Clostridium botulinum</name>
    <dbReference type="NCBI Taxonomy" id="1491"/>
    <lineage>
        <taxon>Bacteria</taxon>
        <taxon>Bacillati</taxon>
        <taxon>Bacillota</taxon>
        <taxon>Clostridia</taxon>
        <taxon>Eubacteriales</taxon>
        <taxon>Clostridiaceae</taxon>
        <taxon>Clostridium</taxon>
    </lineage>
</organism>
<feature type="domain" description="Glycosyl transferase family 1" evidence="2">
    <location>
        <begin position="199"/>
        <end position="369"/>
    </location>
</feature>
<dbReference type="PANTHER" id="PTHR46401">
    <property type="entry name" value="GLYCOSYLTRANSFERASE WBBK-RELATED"/>
    <property type="match status" value="1"/>
</dbReference>
<dbReference type="AlphaFoldDB" id="A0A6B3Z772"/>
<dbReference type="InterPro" id="IPR028098">
    <property type="entry name" value="Glyco_trans_4-like_N"/>
</dbReference>
<dbReference type="Pfam" id="PF13439">
    <property type="entry name" value="Glyco_transf_4"/>
    <property type="match status" value="1"/>
</dbReference>
<proteinExistence type="predicted"/>
<dbReference type="EMBL" id="SWOY01000002">
    <property type="protein sequence ID" value="NFG16687.1"/>
    <property type="molecule type" value="Genomic_DNA"/>
</dbReference>
<comment type="caution">
    <text evidence="4">The sequence shown here is derived from an EMBL/GenBank/DDBJ whole genome shotgun (WGS) entry which is preliminary data.</text>
</comment>
<dbReference type="Proteomes" id="UP000478995">
    <property type="component" value="Unassembled WGS sequence"/>
</dbReference>
<evidence type="ECO:0000259" key="2">
    <source>
        <dbReference type="Pfam" id="PF00534"/>
    </source>
</evidence>
<dbReference type="RefSeq" id="WP_012705418.1">
    <property type="nucleotide sequence ID" value="NZ_CP013847.1"/>
</dbReference>
<evidence type="ECO:0000313" key="5">
    <source>
        <dbReference type="Proteomes" id="UP000478995"/>
    </source>
</evidence>
<dbReference type="Gene3D" id="3.40.50.2000">
    <property type="entry name" value="Glycogen Phosphorylase B"/>
    <property type="match status" value="2"/>
</dbReference>
<dbReference type="SUPFAM" id="SSF53756">
    <property type="entry name" value="UDP-Glycosyltransferase/glycogen phosphorylase"/>
    <property type="match status" value="1"/>
</dbReference>